<organism evidence="2 3">
    <name type="scientific">Magnaporthiopsis poae (strain ATCC 64411 / 73-15)</name>
    <name type="common">Kentucky bluegrass fungus</name>
    <name type="synonym">Magnaporthe poae</name>
    <dbReference type="NCBI Taxonomy" id="644358"/>
    <lineage>
        <taxon>Eukaryota</taxon>
        <taxon>Fungi</taxon>
        <taxon>Dikarya</taxon>
        <taxon>Ascomycota</taxon>
        <taxon>Pezizomycotina</taxon>
        <taxon>Sordariomycetes</taxon>
        <taxon>Sordariomycetidae</taxon>
        <taxon>Magnaporthales</taxon>
        <taxon>Magnaporthaceae</taxon>
        <taxon>Magnaporthiopsis</taxon>
    </lineage>
</organism>
<reference evidence="2" key="5">
    <citation type="submission" date="2015-06" db="UniProtKB">
        <authorList>
            <consortium name="EnsemblFungi"/>
        </authorList>
    </citation>
    <scope>IDENTIFICATION</scope>
    <source>
        <strain evidence="2">ATCC 64411</strain>
    </source>
</reference>
<evidence type="ECO:0000313" key="1">
    <source>
        <dbReference type="EMBL" id="KLU81972.1"/>
    </source>
</evidence>
<dbReference type="VEuPathDB" id="FungiDB:MAPG_01052"/>
<dbReference type="EMBL" id="GL876966">
    <property type="protein sequence ID" value="KLU81972.1"/>
    <property type="molecule type" value="Genomic_DNA"/>
</dbReference>
<dbReference type="EnsemblFungi" id="MAPG_01052T0">
    <property type="protein sequence ID" value="MAPG_01052T0"/>
    <property type="gene ID" value="MAPG_01052"/>
</dbReference>
<evidence type="ECO:0000313" key="3">
    <source>
        <dbReference type="Proteomes" id="UP000011715"/>
    </source>
</evidence>
<keyword evidence="3" id="KW-1185">Reference proteome</keyword>
<name>A0A0C4DMP1_MAGP6</name>
<dbReference type="AlphaFoldDB" id="A0A0C4DMP1"/>
<gene>
    <name evidence="1" type="ORF">MAPG_01052</name>
</gene>
<evidence type="ECO:0000313" key="2">
    <source>
        <dbReference type="EnsemblFungi" id="MAPG_01052T0"/>
    </source>
</evidence>
<sequence length="168" mass="19279">MAMPGPQVWQWMTAAMQSPEEMYTTGRPTARYGLSYNPDTNTIVHGADDESAKKAIHNIEMSMRVWIMAVSEKWPEFVGVQMGQITNPAQNVPITCALIEFEDNRPGISWMMDRIPRGNVTDLTRERIERQLRNCYRELAYDQDGVENQDMLKMIDETVELHVLSLAN</sequence>
<protein>
    <submittedName>
        <fullName evidence="1 2">Uncharacterized protein</fullName>
    </submittedName>
</protein>
<dbReference type="Proteomes" id="UP000011715">
    <property type="component" value="Unassembled WGS sequence"/>
</dbReference>
<reference evidence="1" key="1">
    <citation type="submission" date="2010-05" db="EMBL/GenBank/DDBJ databases">
        <title>The Genome Sequence of Magnaporthe poae strain ATCC 64411.</title>
        <authorList>
            <consortium name="The Broad Institute Genome Sequencing Platform"/>
            <consortium name="Broad Institute Genome Sequencing Center for Infectious Disease"/>
            <person name="Ma L.-J."/>
            <person name="Dead R."/>
            <person name="Young S."/>
            <person name="Zeng Q."/>
            <person name="Koehrsen M."/>
            <person name="Alvarado L."/>
            <person name="Berlin A."/>
            <person name="Chapman S.B."/>
            <person name="Chen Z."/>
            <person name="Freedman E."/>
            <person name="Gellesch M."/>
            <person name="Goldberg J."/>
            <person name="Griggs A."/>
            <person name="Gujja S."/>
            <person name="Heilman E.R."/>
            <person name="Heiman D."/>
            <person name="Hepburn T."/>
            <person name="Howarth C."/>
            <person name="Jen D."/>
            <person name="Larson L."/>
            <person name="Mehta T."/>
            <person name="Neiman D."/>
            <person name="Pearson M."/>
            <person name="Roberts A."/>
            <person name="Saif S."/>
            <person name="Shea T."/>
            <person name="Shenoy N."/>
            <person name="Sisk P."/>
            <person name="Stolte C."/>
            <person name="Sykes S."/>
            <person name="Walk T."/>
            <person name="White J."/>
            <person name="Yandava C."/>
            <person name="Haas B."/>
            <person name="Nusbaum C."/>
            <person name="Birren B."/>
        </authorList>
    </citation>
    <scope>NUCLEOTIDE SEQUENCE</scope>
    <source>
        <strain evidence="1">ATCC 64411</strain>
    </source>
</reference>
<proteinExistence type="predicted"/>
<reference evidence="3" key="2">
    <citation type="submission" date="2010-05" db="EMBL/GenBank/DDBJ databases">
        <title>The genome sequence of Magnaporthe poae strain ATCC 64411.</title>
        <authorList>
            <person name="Ma L.-J."/>
            <person name="Dead R."/>
            <person name="Young S."/>
            <person name="Zeng Q."/>
            <person name="Koehrsen M."/>
            <person name="Alvarado L."/>
            <person name="Berlin A."/>
            <person name="Chapman S.B."/>
            <person name="Chen Z."/>
            <person name="Freedman E."/>
            <person name="Gellesch M."/>
            <person name="Goldberg J."/>
            <person name="Griggs A."/>
            <person name="Gujja S."/>
            <person name="Heilman E.R."/>
            <person name="Heiman D."/>
            <person name="Hepburn T."/>
            <person name="Howarth C."/>
            <person name="Jen D."/>
            <person name="Larson L."/>
            <person name="Mehta T."/>
            <person name="Neiman D."/>
            <person name="Pearson M."/>
            <person name="Roberts A."/>
            <person name="Saif S."/>
            <person name="Shea T."/>
            <person name="Shenoy N."/>
            <person name="Sisk P."/>
            <person name="Stolte C."/>
            <person name="Sykes S."/>
            <person name="Walk T."/>
            <person name="White J."/>
            <person name="Yandava C."/>
            <person name="Haas B."/>
            <person name="Nusbaum C."/>
            <person name="Birren B."/>
        </authorList>
    </citation>
    <scope>NUCLEOTIDE SEQUENCE [LARGE SCALE GENOMIC DNA]</scope>
    <source>
        <strain evidence="3">ATCC 64411 / 73-15</strain>
    </source>
</reference>
<accession>A0A0C4DMP1</accession>
<reference evidence="2" key="4">
    <citation type="journal article" date="2015" name="G3 (Bethesda)">
        <title>Genome sequences of three phytopathogenic species of the Magnaporthaceae family of fungi.</title>
        <authorList>
            <person name="Okagaki L.H."/>
            <person name="Nunes C.C."/>
            <person name="Sailsbery J."/>
            <person name="Clay B."/>
            <person name="Brown D."/>
            <person name="John T."/>
            <person name="Oh Y."/>
            <person name="Young N."/>
            <person name="Fitzgerald M."/>
            <person name="Haas B.J."/>
            <person name="Zeng Q."/>
            <person name="Young S."/>
            <person name="Adiconis X."/>
            <person name="Fan L."/>
            <person name="Levin J.Z."/>
            <person name="Mitchell T.K."/>
            <person name="Okubara P.A."/>
            <person name="Farman M.L."/>
            <person name="Kohn L.M."/>
            <person name="Birren B."/>
            <person name="Ma L.-J."/>
            <person name="Dean R.A."/>
        </authorList>
    </citation>
    <scope>NUCLEOTIDE SEQUENCE</scope>
    <source>
        <strain evidence="2">ATCC 64411 / 73-15</strain>
    </source>
</reference>
<dbReference type="EMBL" id="ADBL01000246">
    <property type="status" value="NOT_ANNOTATED_CDS"/>
    <property type="molecule type" value="Genomic_DNA"/>
</dbReference>
<reference evidence="1" key="3">
    <citation type="submission" date="2011-03" db="EMBL/GenBank/DDBJ databases">
        <title>Annotation of Magnaporthe poae ATCC 64411.</title>
        <authorList>
            <person name="Ma L.-J."/>
            <person name="Dead R."/>
            <person name="Young S.K."/>
            <person name="Zeng Q."/>
            <person name="Gargeya S."/>
            <person name="Fitzgerald M."/>
            <person name="Haas B."/>
            <person name="Abouelleil A."/>
            <person name="Alvarado L."/>
            <person name="Arachchi H.M."/>
            <person name="Berlin A."/>
            <person name="Brown A."/>
            <person name="Chapman S.B."/>
            <person name="Chen Z."/>
            <person name="Dunbar C."/>
            <person name="Freedman E."/>
            <person name="Gearin G."/>
            <person name="Gellesch M."/>
            <person name="Goldberg J."/>
            <person name="Griggs A."/>
            <person name="Gujja S."/>
            <person name="Heiman D."/>
            <person name="Howarth C."/>
            <person name="Larson L."/>
            <person name="Lui A."/>
            <person name="MacDonald P.J.P."/>
            <person name="Mehta T."/>
            <person name="Montmayeur A."/>
            <person name="Murphy C."/>
            <person name="Neiman D."/>
            <person name="Pearson M."/>
            <person name="Priest M."/>
            <person name="Roberts A."/>
            <person name="Saif S."/>
            <person name="Shea T."/>
            <person name="Shenoy N."/>
            <person name="Sisk P."/>
            <person name="Stolte C."/>
            <person name="Sykes S."/>
            <person name="Yandava C."/>
            <person name="Wortman J."/>
            <person name="Nusbaum C."/>
            <person name="Birren B."/>
        </authorList>
    </citation>
    <scope>NUCLEOTIDE SEQUENCE</scope>
    <source>
        <strain evidence="1">ATCC 64411</strain>
    </source>
</reference>